<dbReference type="Pfam" id="PF09888">
    <property type="entry name" value="DUF2115"/>
    <property type="match status" value="1"/>
</dbReference>
<evidence type="ECO:0000313" key="2">
    <source>
        <dbReference type="EMBL" id="WOF17149.1"/>
    </source>
</evidence>
<organism evidence="2 3">
    <name type="scientific">Methanochimaera problematica</name>
    <dbReference type="NCBI Taxonomy" id="2609417"/>
    <lineage>
        <taxon>Archaea</taxon>
        <taxon>Methanobacteriati</taxon>
        <taxon>Methanobacteriota</taxon>
        <taxon>Stenosarchaea group</taxon>
        <taxon>Methanomicrobia</taxon>
        <taxon>Methanomicrobiales</taxon>
        <taxon>Methanomicrobiaceae</taxon>
        <taxon>Methanochimaera</taxon>
    </lineage>
</organism>
<dbReference type="HAMAP" id="MF_00763">
    <property type="entry name" value="UPF0305"/>
    <property type="match status" value="1"/>
</dbReference>
<dbReference type="AlphaFoldDB" id="A0AA97FFC3"/>
<dbReference type="Proteomes" id="UP001301797">
    <property type="component" value="Chromosome"/>
</dbReference>
<accession>A0AA97FFC3</accession>
<proteinExistence type="inferred from homology"/>
<sequence>MTPAEEKIIKTVSAMKLINTKGELGRFIASEILKYSMYDLQIIGARARDEVDILPPAYREKFRPFAKEWFFGRYHRLLSMYRSGEFDKMDSPIKDRETFTAFCDMIPKGCSYDEKEGHRLVPVDKAPLYDLFYYLLSTFAMFVLDEPGHPVGTPFPGGFEVYKKREDYFCPIRDKEEEIFHSICNFCPAKQDKNNI</sequence>
<protein>
    <recommendedName>
        <fullName evidence="1">UPF0305 protein F1737_10895</fullName>
    </recommendedName>
</protein>
<comment type="similarity">
    <text evidence="1">Belongs to the UPF0305 family.</text>
</comment>
<dbReference type="InterPro" id="IPR019215">
    <property type="entry name" value="DUF2115"/>
</dbReference>
<gene>
    <name evidence="2" type="ORF">F1737_10895</name>
</gene>
<dbReference type="RefSeq" id="WP_317136606.1">
    <property type="nucleotide sequence ID" value="NZ_CP043875.1"/>
</dbReference>
<evidence type="ECO:0000313" key="3">
    <source>
        <dbReference type="Proteomes" id="UP001301797"/>
    </source>
</evidence>
<reference evidence="2 3" key="1">
    <citation type="submission" date="2019-09" db="EMBL/GenBank/DDBJ databases">
        <title>The complete genome of Methanoplanus sp. FWC-SCC4.</title>
        <authorList>
            <person name="Chen S.-C."/>
            <person name="Zhou Y.-Z."/>
            <person name="Lai M.-C."/>
        </authorList>
    </citation>
    <scope>NUCLEOTIDE SEQUENCE [LARGE SCALE GENOMIC DNA]</scope>
    <source>
        <strain evidence="2 3">FWC-SCC4</strain>
    </source>
</reference>
<keyword evidence="3" id="KW-1185">Reference proteome</keyword>
<evidence type="ECO:0000256" key="1">
    <source>
        <dbReference type="HAMAP-Rule" id="MF_00763"/>
    </source>
</evidence>
<name>A0AA97FFC3_9EURY</name>
<dbReference type="EMBL" id="CP043875">
    <property type="protein sequence ID" value="WOF17149.1"/>
    <property type="molecule type" value="Genomic_DNA"/>
</dbReference>
<dbReference type="NCBIfam" id="NF002177">
    <property type="entry name" value="PRK01022.1-5"/>
    <property type="match status" value="1"/>
</dbReference>
<dbReference type="KEGG" id="mefw:F1737_10895"/>
<dbReference type="GeneID" id="85230682"/>